<evidence type="ECO:0000256" key="1">
    <source>
        <dbReference type="SAM" id="Phobius"/>
    </source>
</evidence>
<accession>A0A8H6U1D1</accession>
<evidence type="ECO:0000313" key="2">
    <source>
        <dbReference type="EMBL" id="KAF7326546.1"/>
    </source>
</evidence>
<dbReference type="AlphaFoldDB" id="A0A8H6U1D1"/>
<reference evidence="2" key="1">
    <citation type="submission" date="2020-05" db="EMBL/GenBank/DDBJ databases">
        <title>Mycena genomes resolve the evolution of fungal bioluminescence.</title>
        <authorList>
            <person name="Tsai I.J."/>
        </authorList>
    </citation>
    <scope>NUCLEOTIDE SEQUENCE</scope>
    <source>
        <strain evidence="2">CCC161011</strain>
    </source>
</reference>
<proteinExistence type="predicted"/>
<dbReference type="Proteomes" id="UP000620124">
    <property type="component" value="Unassembled WGS sequence"/>
</dbReference>
<sequence length="121" mass="13458">MDEFPITEAQIVALFLESVFWGFYLITFVPCLRLLLFKSSLELKRLSEIKWPMLLVALGICVITTLDVAIGLMHSIQAFALYTGAGGAPEEFSNISHWVNVVKTIDVVLQTLLGDGMLVRV</sequence>
<keyword evidence="1" id="KW-0812">Transmembrane</keyword>
<keyword evidence="1" id="KW-0472">Membrane</keyword>
<dbReference type="GO" id="GO:0016787">
    <property type="term" value="F:hydrolase activity"/>
    <property type="evidence" value="ECO:0007669"/>
    <property type="project" value="UniProtKB-KW"/>
</dbReference>
<comment type="caution">
    <text evidence="2">The sequence shown here is derived from an EMBL/GenBank/DDBJ whole genome shotgun (WGS) entry which is preliminary data.</text>
</comment>
<dbReference type="EMBL" id="JACAZI010000042">
    <property type="protein sequence ID" value="KAF7326546.1"/>
    <property type="molecule type" value="Genomic_DNA"/>
</dbReference>
<dbReference type="OrthoDB" id="3357408at2759"/>
<feature type="transmembrane region" description="Helical" evidence="1">
    <location>
        <begin position="12"/>
        <end position="32"/>
    </location>
</feature>
<gene>
    <name evidence="2" type="ORF">MVEN_02607700</name>
</gene>
<protein>
    <submittedName>
        <fullName evidence="2">Ubiquitin carboxyl-terminal hydrolase</fullName>
    </submittedName>
</protein>
<evidence type="ECO:0000313" key="3">
    <source>
        <dbReference type="Proteomes" id="UP000620124"/>
    </source>
</evidence>
<keyword evidence="2" id="KW-0378">Hydrolase</keyword>
<name>A0A8H6U1D1_9AGAR</name>
<organism evidence="2 3">
    <name type="scientific">Mycena venus</name>
    <dbReference type="NCBI Taxonomy" id="2733690"/>
    <lineage>
        <taxon>Eukaryota</taxon>
        <taxon>Fungi</taxon>
        <taxon>Dikarya</taxon>
        <taxon>Basidiomycota</taxon>
        <taxon>Agaricomycotina</taxon>
        <taxon>Agaricomycetes</taxon>
        <taxon>Agaricomycetidae</taxon>
        <taxon>Agaricales</taxon>
        <taxon>Marasmiineae</taxon>
        <taxon>Mycenaceae</taxon>
        <taxon>Mycena</taxon>
    </lineage>
</organism>
<feature type="transmembrane region" description="Helical" evidence="1">
    <location>
        <begin position="53"/>
        <end position="73"/>
    </location>
</feature>
<keyword evidence="3" id="KW-1185">Reference proteome</keyword>
<keyword evidence="1" id="KW-1133">Transmembrane helix</keyword>